<proteinExistence type="predicted"/>
<gene>
    <name evidence="1" type="ORF">FTV88_2308</name>
</gene>
<dbReference type="AlphaFoldDB" id="A0A5Q2N480"/>
<keyword evidence="2" id="KW-1185">Reference proteome</keyword>
<reference evidence="2" key="1">
    <citation type="submission" date="2019-11" db="EMBL/GenBank/DDBJ databases">
        <title>Genome sequence of Heliorestis convoluta strain HH, an alkaliphilic and minimalistic phototrophic bacterium from a soda lake in Egypt.</title>
        <authorList>
            <person name="Dewey E.D."/>
            <person name="Stokes L.M."/>
            <person name="Burchell B.M."/>
            <person name="Shaffer K.N."/>
            <person name="Huntington A.M."/>
            <person name="Baker J.M."/>
            <person name="Nadendla S."/>
            <person name="Giglio M.G."/>
            <person name="Touchman J.W."/>
            <person name="Blankenship R.E."/>
            <person name="Madigan M.T."/>
            <person name="Sattley W.M."/>
        </authorList>
    </citation>
    <scope>NUCLEOTIDE SEQUENCE [LARGE SCALE GENOMIC DNA]</scope>
    <source>
        <strain evidence="2">HH</strain>
    </source>
</reference>
<organism evidence="1 2">
    <name type="scientific">Heliorestis convoluta</name>
    <dbReference type="NCBI Taxonomy" id="356322"/>
    <lineage>
        <taxon>Bacteria</taxon>
        <taxon>Bacillati</taxon>
        <taxon>Bacillota</taxon>
        <taxon>Clostridia</taxon>
        <taxon>Eubacteriales</taxon>
        <taxon>Heliobacteriaceae</taxon>
        <taxon>Heliorestis</taxon>
    </lineage>
</organism>
<dbReference type="EMBL" id="CP045875">
    <property type="protein sequence ID" value="QGG48406.1"/>
    <property type="molecule type" value="Genomic_DNA"/>
</dbReference>
<evidence type="ECO:0000313" key="2">
    <source>
        <dbReference type="Proteomes" id="UP000366051"/>
    </source>
</evidence>
<name>A0A5Q2N480_9FIRM</name>
<protein>
    <submittedName>
        <fullName evidence="1">Uncharacterized protein</fullName>
    </submittedName>
</protein>
<dbReference type="Proteomes" id="UP000366051">
    <property type="component" value="Chromosome"/>
</dbReference>
<accession>A0A5Q2N480</accession>
<sequence length="44" mass="5359">MLLFANPIKKKQRQRILQNLRKSDKLCRTFACWLRRYVGQNIIP</sequence>
<dbReference type="KEGG" id="hcv:FTV88_2308"/>
<evidence type="ECO:0000313" key="1">
    <source>
        <dbReference type="EMBL" id="QGG48406.1"/>
    </source>
</evidence>